<sequence length="349" mass="39151">MYEQAVPVRARIAGQVSGPPSQLAPFCQRGTDGTVRLGINADATPYRWQEGIETSSDTYEKPEVVKLQELSPQGPQTQRARLEFTEDATSNTSFHVGNTVDRNYPYGQYRSLPSFLAPRRSCQAAAFAVVVTLVSVGLAVMVFTNGEGISQLSNTVDTLKRNLAGQKNLTAALKQRLDQKMSVPRPEEFVKHFGTPVSCPEEYTKWRGLCYKAFNATKNFWQAELACHEDGGTLAMPRDNDTNAFLISLYKTVSKNSFFWIGLHDQDEEGNFKWVDGTALGDYNWWATGQPNNHAKREDCVAYSASKMNRTHMPFNVIQQPEKWYDAPCYSRIPFLCQVVPENARAPLN</sequence>
<accession>A0A6P4YVU4</accession>
<dbReference type="PROSITE" id="PS50041">
    <property type="entry name" value="C_TYPE_LECTIN_2"/>
    <property type="match status" value="1"/>
</dbReference>
<gene>
    <name evidence="5" type="primary">LOC109476895</name>
</gene>
<dbReference type="InterPro" id="IPR051663">
    <property type="entry name" value="CLec_Tetranectin-domain"/>
</dbReference>
<keyword evidence="2" id="KW-0812">Transmembrane</keyword>
<feature type="domain" description="C-type lectin" evidence="3">
    <location>
        <begin position="206"/>
        <end position="338"/>
    </location>
</feature>
<reference evidence="5" key="1">
    <citation type="submission" date="2025-08" db="UniProtKB">
        <authorList>
            <consortium name="RefSeq"/>
        </authorList>
    </citation>
    <scope>IDENTIFICATION</scope>
    <source>
        <tissue evidence="5">Gonad</tissue>
    </source>
</reference>
<dbReference type="RefSeq" id="XP_019633470.1">
    <property type="nucleotide sequence ID" value="XM_019777911.1"/>
</dbReference>
<dbReference type="SMART" id="SM00034">
    <property type="entry name" value="CLECT"/>
    <property type="match status" value="1"/>
</dbReference>
<keyword evidence="2" id="KW-1133">Transmembrane helix</keyword>
<evidence type="ECO:0000259" key="3">
    <source>
        <dbReference type="PROSITE" id="PS50041"/>
    </source>
</evidence>
<organism evidence="4 5">
    <name type="scientific">Branchiostoma belcheri</name>
    <name type="common">Amphioxus</name>
    <dbReference type="NCBI Taxonomy" id="7741"/>
    <lineage>
        <taxon>Eukaryota</taxon>
        <taxon>Metazoa</taxon>
        <taxon>Chordata</taxon>
        <taxon>Cephalochordata</taxon>
        <taxon>Leptocardii</taxon>
        <taxon>Amphioxiformes</taxon>
        <taxon>Branchiostomatidae</taxon>
        <taxon>Branchiostoma</taxon>
    </lineage>
</organism>
<evidence type="ECO:0000313" key="5">
    <source>
        <dbReference type="RefSeq" id="XP_019633470.1"/>
    </source>
</evidence>
<proteinExistence type="predicted"/>
<dbReference type="Proteomes" id="UP000515135">
    <property type="component" value="Unplaced"/>
</dbReference>
<keyword evidence="4" id="KW-1185">Reference proteome</keyword>
<dbReference type="OrthoDB" id="441660at2759"/>
<evidence type="ECO:0000256" key="2">
    <source>
        <dbReference type="SAM" id="Phobius"/>
    </source>
</evidence>
<evidence type="ECO:0000256" key="1">
    <source>
        <dbReference type="ARBA" id="ARBA00022734"/>
    </source>
</evidence>
<dbReference type="KEGG" id="bbel:109476895"/>
<dbReference type="SUPFAM" id="SSF56436">
    <property type="entry name" value="C-type lectin-like"/>
    <property type="match status" value="1"/>
</dbReference>
<feature type="transmembrane region" description="Helical" evidence="2">
    <location>
        <begin position="124"/>
        <end position="143"/>
    </location>
</feature>
<keyword evidence="1" id="KW-0430">Lectin</keyword>
<dbReference type="AlphaFoldDB" id="A0A6P4YVU4"/>
<dbReference type="GeneID" id="109476895"/>
<dbReference type="GO" id="GO:0030246">
    <property type="term" value="F:carbohydrate binding"/>
    <property type="evidence" value="ECO:0007669"/>
    <property type="project" value="UniProtKB-KW"/>
</dbReference>
<protein>
    <submittedName>
        <fullName evidence="5">C-type lectin domain family 4 member M-like</fullName>
    </submittedName>
</protein>
<dbReference type="InterPro" id="IPR016186">
    <property type="entry name" value="C-type_lectin-like/link_sf"/>
</dbReference>
<dbReference type="PANTHER" id="PTHR22799">
    <property type="entry name" value="TETRANECTIN-RELATED"/>
    <property type="match status" value="1"/>
</dbReference>
<dbReference type="CDD" id="cd00037">
    <property type="entry name" value="CLECT"/>
    <property type="match status" value="1"/>
</dbReference>
<evidence type="ECO:0000313" key="4">
    <source>
        <dbReference type="Proteomes" id="UP000515135"/>
    </source>
</evidence>
<name>A0A6P4YVU4_BRABE</name>
<dbReference type="InterPro" id="IPR001304">
    <property type="entry name" value="C-type_lectin-like"/>
</dbReference>
<keyword evidence="2" id="KW-0472">Membrane</keyword>
<dbReference type="Gene3D" id="3.10.100.10">
    <property type="entry name" value="Mannose-Binding Protein A, subunit A"/>
    <property type="match status" value="1"/>
</dbReference>
<dbReference type="InterPro" id="IPR016187">
    <property type="entry name" value="CTDL_fold"/>
</dbReference>
<dbReference type="PANTHER" id="PTHR22799:SF6">
    <property type="entry name" value="C-TYPE LECTIN DOMAIN FAMILY 4 MEMBER M-LIKE"/>
    <property type="match status" value="1"/>
</dbReference>
<dbReference type="Pfam" id="PF00059">
    <property type="entry name" value="Lectin_C"/>
    <property type="match status" value="1"/>
</dbReference>